<dbReference type="AlphaFoldDB" id="A0A1H3C1L4"/>
<dbReference type="GO" id="GO:0006152">
    <property type="term" value="P:purine nucleoside catabolic process"/>
    <property type="evidence" value="ECO:0007669"/>
    <property type="project" value="TreeGrafter"/>
</dbReference>
<dbReference type="OrthoDB" id="9797882at2"/>
<dbReference type="STRING" id="356660.SAMN05444336_105240"/>
<evidence type="ECO:0000313" key="5">
    <source>
        <dbReference type="Proteomes" id="UP000199118"/>
    </source>
</evidence>
<dbReference type="Proteomes" id="UP000199118">
    <property type="component" value="Unassembled WGS sequence"/>
</dbReference>
<accession>A0A1H3C1L4</accession>
<keyword evidence="5" id="KW-1185">Reference proteome</keyword>
<dbReference type="EMBL" id="FNMZ01000005">
    <property type="protein sequence ID" value="SDX47930.1"/>
    <property type="molecule type" value="Genomic_DNA"/>
</dbReference>
<reference evidence="4 5" key="1">
    <citation type="submission" date="2016-10" db="EMBL/GenBank/DDBJ databases">
        <authorList>
            <person name="de Groot N.N."/>
        </authorList>
    </citation>
    <scope>NUCLEOTIDE SEQUENCE [LARGE SCALE GENOMIC DNA]</scope>
    <source>
        <strain evidence="4 5">DSM 17890</strain>
    </source>
</reference>
<dbReference type="GO" id="GO:0008477">
    <property type="term" value="F:purine nucleosidase activity"/>
    <property type="evidence" value="ECO:0007669"/>
    <property type="project" value="TreeGrafter"/>
</dbReference>
<evidence type="ECO:0000256" key="2">
    <source>
        <dbReference type="ARBA" id="ARBA00023295"/>
    </source>
</evidence>
<dbReference type="InterPro" id="IPR001910">
    <property type="entry name" value="Inosine/uridine_hydrolase_dom"/>
</dbReference>
<dbReference type="InterPro" id="IPR036452">
    <property type="entry name" value="Ribo_hydro-like"/>
</dbReference>
<dbReference type="PANTHER" id="PTHR12304:SF4">
    <property type="entry name" value="URIDINE NUCLEOSIDASE"/>
    <property type="match status" value="1"/>
</dbReference>
<proteinExistence type="predicted"/>
<dbReference type="PANTHER" id="PTHR12304">
    <property type="entry name" value="INOSINE-URIDINE PREFERRING NUCLEOSIDE HYDROLASE"/>
    <property type="match status" value="1"/>
</dbReference>
<organism evidence="4 5">
    <name type="scientific">Albimonas donghaensis</name>
    <dbReference type="NCBI Taxonomy" id="356660"/>
    <lineage>
        <taxon>Bacteria</taxon>
        <taxon>Pseudomonadati</taxon>
        <taxon>Pseudomonadota</taxon>
        <taxon>Alphaproteobacteria</taxon>
        <taxon>Rhodobacterales</taxon>
        <taxon>Paracoccaceae</taxon>
        <taxon>Albimonas</taxon>
    </lineage>
</organism>
<keyword evidence="2" id="KW-0326">Glycosidase</keyword>
<dbReference type="SUPFAM" id="SSF53590">
    <property type="entry name" value="Nucleoside hydrolase"/>
    <property type="match status" value="1"/>
</dbReference>
<evidence type="ECO:0000313" key="4">
    <source>
        <dbReference type="EMBL" id="SDX47930.1"/>
    </source>
</evidence>
<evidence type="ECO:0000259" key="3">
    <source>
        <dbReference type="Pfam" id="PF01156"/>
    </source>
</evidence>
<dbReference type="Pfam" id="PF01156">
    <property type="entry name" value="IU_nuc_hydro"/>
    <property type="match status" value="1"/>
</dbReference>
<dbReference type="RefSeq" id="WP_092683368.1">
    <property type="nucleotide sequence ID" value="NZ_FNMZ01000005.1"/>
</dbReference>
<name>A0A1H3C1L4_9RHOB</name>
<dbReference type="Gene3D" id="3.90.245.10">
    <property type="entry name" value="Ribonucleoside hydrolase-like"/>
    <property type="match status" value="1"/>
</dbReference>
<protein>
    <submittedName>
        <fullName evidence="4">Purine nucleosidase</fullName>
    </submittedName>
</protein>
<gene>
    <name evidence="4" type="ORF">SAMN05444336_105240</name>
</gene>
<keyword evidence="1" id="KW-0378">Hydrolase</keyword>
<evidence type="ECO:0000256" key="1">
    <source>
        <dbReference type="ARBA" id="ARBA00022801"/>
    </source>
</evidence>
<feature type="domain" description="Inosine/uridine-preferring nucleoside hydrolase" evidence="3">
    <location>
        <begin position="3"/>
        <end position="292"/>
    </location>
</feature>
<sequence>MGVWIDTDMSADDLFALRLLVTQGTEIDGVSLGFGVVPLPRVRANASAAAAVFGWDFPIFAGADRAVLGEVETAERILGPTGIRSRGLTLGDVPDAALPDAPGAMARWLEGQDAAQILALGPLTNLAVLALTRPDLLGRIERITWMGGGVTSGNHTASAEFNAIADPEAIAILLARGAPLRMIDLDACRRVQIAEADVAAVRAAPGPLAPLLADLLGGYLDIALERGRETMALYDPVAAAAFLRPDLFDLRPARIEAELTGAHTRGRTVVETRYPETANAEIAAGLDAAAVKALCLAALEDRA</sequence>
<dbReference type="GO" id="GO:0005829">
    <property type="term" value="C:cytosol"/>
    <property type="evidence" value="ECO:0007669"/>
    <property type="project" value="TreeGrafter"/>
</dbReference>
<dbReference type="InterPro" id="IPR023186">
    <property type="entry name" value="IUNH"/>
</dbReference>